<comment type="caution">
    <text evidence="2">The sequence shown here is derived from an EMBL/GenBank/DDBJ whole genome shotgun (WGS) entry which is preliminary data.</text>
</comment>
<dbReference type="Proteomes" id="UP001138961">
    <property type="component" value="Unassembled WGS sequence"/>
</dbReference>
<gene>
    <name evidence="2" type="ORF">LGQ03_13515</name>
</gene>
<evidence type="ECO:0000313" key="3">
    <source>
        <dbReference type="Proteomes" id="UP001138961"/>
    </source>
</evidence>
<name>A0ABS8BWY4_9RHOB</name>
<dbReference type="Pfam" id="PF06226">
    <property type="entry name" value="DUF1007"/>
    <property type="match status" value="1"/>
</dbReference>
<dbReference type="InterPro" id="IPR010412">
    <property type="entry name" value="DUF1007"/>
</dbReference>
<organism evidence="2 3">
    <name type="scientific">Loktanella gaetbuli</name>
    <dbReference type="NCBI Taxonomy" id="2881335"/>
    <lineage>
        <taxon>Bacteria</taxon>
        <taxon>Pseudomonadati</taxon>
        <taxon>Pseudomonadota</taxon>
        <taxon>Alphaproteobacteria</taxon>
        <taxon>Rhodobacterales</taxon>
        <taxon>Roseobacteraceae</taxon>
        <taxon>Loktanella</taxon>
    </lineage>
</organism>
<evidence type="ECO:0000256" key="1">
    <source>
        <dbReference type="SAM" id="SignalP"/>
    </source>
</evidence>
<reference evidence="2" key="1">
    <citation type="submission" date="2021-10" db="EMBL/GenBank/DDBJ databases">
        <title>Loktanella gaetbuli sp. nov., isolated from a tidal flat.</title>
        <authorList>
            <person name="Park S."/>
            <person name="Yoon J.-H."/>
        </authorList>
    </citation>
    <scope>NUCLEOTIDE SEQUENCE</scope>
    <source>
        <strain evidence="2">TSTF-M6</strain>
    </source>
</reference>
<dbReference type="RefSeq" id="WP_226748829.1">
    <property type="nucleotide sequence ID" value="NZ_JAJATZ010000007.1"/>
</dbReference>
<accession>A0ABS8BWY4</accession>
<protein>
    <submittedName>
        <fullName evidence="2">DUF1007 family protein</fullName>
    </submittedName>
</protein>
<keyword evidence="1" id="KW-0732">Signal</keyword>
<evidence type="ECO:0000313" key="2">
    <source>
        <dbReference type="EMBL" id="MCB5200261.1"/>
    </source>
</evidence>
<keyword evidence="3" id="KW-1185">Reference proteome</keyword>
<feature type="chain" id="PRO_5045561076" evidence="1">
    <location>
        <begin position="22"/>
        <end position="215"/>
    </location>
</feature>
<dbReference type="EMBL" id="JAJATZ010000007">
    <property type="protein sequence ID" value="MCB5200261.1"/>
    <property type="molecule type" value="Genomic_DNA"/>
</dbReference>
<proteinExistence type="predicted"/>
<sequence>MRPRLFATAVACCFPTVSAVAHPHVFVTASVTVVYTDGVPTAVELSWLYDDYFSLLLTSDLGIDLDGDLVLTPQEEAILAQAVTEWPADFNGDLEVMQNDDVVRLLPKQDHRMVFENGLVREVHTRPLDPGLTGDPLTVRVYDPYYYVAYDLLEPVNITGTDQCSSAVTPPDLHNAYALVEELLYGRPASDVGPDEEFPAVGVEFAATITITCET</sequence>
<feature type="signal peptide" evidence="1">
    <location>
        <begin position="1"/>
        <end position="21"/>
    </location>
</feature>